<dbReference type="Proteomes" id="UP000499080">
    <property type="component" value="Unassembled WGS sequence"/>
</dbReference>
<organism evidence="1 2">
    <name type="scientific">Araneus ventricosus</name>
    <name type="common">Orbweaver spider</name>
    <name type="synonym">Epeira ventricosa</name>
    <dbReference type="NCBI Taxonomy" id="182803"/>
    <lineage>
        <taxon>Eukaryota</taxon>
        <taxon>Metazoa</taxon>
        <taxon>Ecdysozoa</taxon>
        <taxon>Arthropoda</taxon>
        <taxon>Chelicerata</taxon>
        <taxon>Arachnida</taxon>
        <taxon>Araneae</taxon>
        <taxon>Araneomorphae</taxon>
        <taxon>Entelegynae</taxon>
        <taxon>Araneoidea</taxon>
        <taxon>Araneidae</taxon>
        <taxon>Araneus</taxon>
    </lineage>
</organism>
<reference evidence="1 2" key="1">
    <citation type="journal article" date="2019" name="Sci. Rep.">
        <title>Orb-weaving spider Araneus ventricosus genome elucidates the spidroin gene catalogue.</title>
        <authorList>
            <person name="Kono N."/>
            <person name="Nakamura H."/>
            <person name="Ohtoshi R."/>
            <person name="Moran D.A.P."/>
            <person name="Shinohara A."/>
            <person name="Yoshida Y."/>
            <person name="Fujiwara M."/>
            <person name="Mori M."/>
            <person name="Tomita M."/>
            <person name="Arakawa K."/>
        </authorList>
    </citation>
    <scope>NUCLEOTIDE SEQUENCE [LARGE SCALE GENOMIC DNA]</scope>
</reference>
<dbReference type="EMBL" id="BGPR01001110">
    <property type="protein sequence ID" value="GBM45735.1"/>
    <property type="molecule type" value="Genomic_DNA"/>
</dbReference>
<accession>A0A4Y2FZ71</accession>
<evidence type="ECO:0000313" key="1">
    <source>
        <dbReference type="EMBL" id="GBM45735.1"/>
    </source>
</evidence>
<name>A0A4Y2FZ71_ARAVE</name>
<comment type="caution">
    <text evidence="1">The sequence shown here is derived from an EMBL/GenBank/DDBJ whole genome shotgun (WGS) entry which is preliminary data.</text>
</comment>
<keyword evidence="2" id="KW-1185">Reference proteome</keyword>
<gene>
    <name evidence="1" type="ORF">AVEN_156767_1</name>
</gene>
<protein>
    <submittedName>
        <fullName evidence="1">Uncharacterized protein</fullName>
    </submittedName>
</protein>
<dbReference type="AlphaFoldDB" id="A0A4Y2FZ71"/>
<sequence>MGPILKLLKKVAKTKLSPVMPYIKVAKEGSTSGVTPSRRSIRGQLKNDRHDRWDTEDEVLIVITGHGPTPPEGLSSANTGQVSDISEIFEKLWKNIDNVNSV</sequence>
<evidence type="ECO:0000313" key="2">
    <source>
        <dbReference type="Proteomes" id="UP000499080"/>
    </source>
</evidence>
<proteinExistence type="predicted"/>